<gene>
    <name evidence="2" type="ORF">AYI68_g5141</name>
</gene>
<keyword evidence="3" id="KW-1185">Reference proteome</keyword>
<dbReference type="Proteomes" id="UP000187455">
    <property type="component" value="Unassembled WGS sequence"/>
</dbReference>
<comment type="caution">
    <text evidence="2">The sequence shown here is derived from an EMBL/GenBank/DDBJ whole genome shotgun (WGS) entry which is preliminary data.</text>
</comment>
<evidence type="ECO:0000313" key="2">
    <source>
        <dbReference type="EMBL" id="OLY80758.1"/>
    </source>
</evidence>
<dbReference type="EMBL" id="LSSL01003157">
    <property type="protein sequence ID" value="OLY80758.1"/>
    <property type="molecule type" value="Genomic_DNA"/>
</dbReference>
<protein>
    <submittedName>
        <fullName evidence="2">Uncharacterized protein</fullName>
    </submittedName>
</protein>
<proteinExistence type="predicted"/>
<reference evidence="2 3" key="1">
    <citation type="journal article" date="2016" name="Mol. Biol. Evol.">
        <title>Genome-Wide Survey of Gut Fungi (Harpellales) Reveals the First Horizontally Transferred Ubiquitin Gene from a Mosquito Host.</title>
        <authorList>
            <person name="Wang Y."/>
            <person name="White M.M."/>
            <person name="Kvist S."/>
            <person name="Moncalvo J.M."/>
        </authorList>
    </citation>
    <scope>NUCLEOTIDE SEQUENCE [LARGE SCALE GENOMIC DNA]</scope>
    <source>
        <strain evidence="2 3">ALG-7-W6</strain>
    </source>
</reference>
<accession>A0A1R0GV90</accession>
<feature type="region of interest" description="Disordered" evidence="1">
    <location>
        <begin position="463"/>
        <end position="485"/>
    </location>
</feature>
<name>A0A1R0GV90_9FUNG</name>
<dbReference type="OrthoDB" id="5678242at2759"/>
<organism evidence="2 3">
    <name type="scientific">Smittium mucronatum</name>
    <dbReference type="NCBI Taxonomy" id="133383"/>
    <lineage>
        <taxon>Eukaryota</taxon>
        <taxon>Fungi</taxon>
        <taxon>Fungi incertae sedis</taxon>
        <taxon>Zoopagomycota</taxon>
        <taxon>Kickxellomycotina</taxon>
        <taxon>Harpellomycetes</taxon>
        <taxon>Harpellales</taxon>
        <taxon>Legeriomycetaceae</taxon>
        <taxon>Smittium</taxon>
    </lineage>
</organism>
<sequence length="1324" mass="149017">MSGVLLMTSQPKKNRFVYGKKRRTIFGIHKFRDFNSINSSNKSTYEDIPDSYHPISKKDFSGKFSACEGNPSTRISHLIHRFKPSKSSLRHNLKSISQGRSPEIYRDKNLISKSYVPNDKKEGGIRFLKIKEVSKSKSEELIPAAECSENVILGSSEKFTSYNVQSQSKGVPYNCYIQVTPLNTVKKRSFSTLFSENVSLEEISSVNSPVKNIRMSEGTSFKEINNEGDILKPQKKIVEIIIPIKTREVNTNIEISLTKLENLGNSRNSDSFADYFTPQTKILHENPSSLFISSPLNKPNLWVDISRKPSPITECFSKKNPKELKITSYKGLSKKNKELNIHNTQDRTHPKNVIIGISPRKKSSNPLKLFKHNENCLNSAKKTPQIHLLEKKPFYKKYSNGNISEKSKKSIIKDAKNNYLNIKKKNKYINSPLGIEIFKKTNNTFKKINNKLKTNISKNIVEQVGNRRKDSSKATGEYKTKKKGKSISMKQSLSFPLYIDITGSKNSERSNKSKLQSYKPKSAFEIVDIDSSFNNLSPLSKSNNNVSPQNISNKSDSWSIESGSLCSDDSILEDINYSVLNVIKDKNIDPPSTGPLIRSRALKNIAFTYGSRGLNGKKWCSNASSSEENYSNHIFNNRSSSMDDFPGIFDDDDLIWNNTLQNANSQLHQHFLVKNPDIPIESLISADHDRTSIKILNAFMERFALAQDTSADIRLYSKFLCKMKNTNFVKLSCSDINTLELFNIFSNSFQRSRVNYQSESLILVQSFTLIVFLTSVLSLNPKMCYDLVLEHRALERLVEIIILSEKSDFGTSIHLSKVLESSNSLCSYSSIINDVLHNLGIFNESFEPDLIYLCMSFSYRLTLESSPAALSMKGLIEKEMCASGTLSQLVDMIWNKFIPGYIVSYTRADNVCHFFGCDEPVPEKSSLDLSLIEVGLCILEYASQISSTFDFTSGGNVIGFGIGFDKNISVPLLSGLLSFCYNTLSAHFSHHLGRLTEGRTSSEGVTSKCMRSSSDLKHRIYKGCSANSQKTILRVNDIILSSLRIMMNILISPEISIDLMTKPDVFDSICCNLAHPDMLYIIKNSKQFEMNLEAAGDQGTNNLFGNHGFYKVLSLQYHDMFLLVVTMIERMCELSKHVPIIIKNPLISQNFGSPDAFDGTCKHSNSSSVILILCKAALILNDSEKKSGNDGHLNGPFVEIVSQKSPKYSSSDKNRFSYMNLSPVRNLGEEQVSLQLRNNFWCPSSPIAFVPSPMRNSGTDKRNGRKSDGNWESHTDLTFLLSTLNRLLVNLLSESPSDREFVAKELGQTQSFKLYNILNSTISD</sequence>
<feature type="compositionally biased region" description="Basic and acidic residues" evidence="1">
    <location>
        <begin position="465"/>
        <end position="479"/>
    </location>
</feature>
<evidence type="ECO:0000313" key="3">
    <source>
        <dbReference type="Proteomes" id="UP000187455"/>
    </source>
</evidence>
<evidence type="ECO:0000256" key="1">
    <source>
        <dbReference type="SAM" id="MobiDB-lite"/>
    </source>
</evidence>